<organism evidence="2 3">
    <name type="scientific">Genlisea aurea</name>
    <dbReference type="NCBI Taxonomy" id="192259"/>
    <lineage>
        <taxon>Eukaryota</taxon>
        <taxon>Viridiplantae</taxon>
        <taxon>Streptophyta</taxon>
        <taxon>Embryophyta</taxon>
        <taxon>Tracheophyta</taxon>
        <taxon>Spermatophyta</taxon>
        <taxon>Magnoliopsida</taxon>
        <taxon>eudicotyledons</taxon>
        <taxon>Gunneridae</taxon>
        <taxon>Pentapetalae</taxon>
        <taxon>asterids</taxon>
        <taxon>lamiids</taxon>
        <taxon>Lamiales</taxon>
        <taxon>Lentibulariaceae</taxon>
        <taxon>Genlisea</taxon>
    </lineage>
</organism>
<dbReference type="Proteomes" id="UP000015453">
    <property type="component" value="Unassembled WGS sequence"/>
</dbReference>
<dbReference type="InterPro" id="IPR020930">
    <property type="entry name" value="Ribosomal_uL5_bac-type"/>
</dbReference>
<name>S8BZE6_9LAMI</name>
<dbReference type="GO" id="GO:0008097">
    <property type="term" value="F:5S rRNA binding"/>
    <property type="evidence" value="ECO:0007669"/>
    <property type="project" value="TreeGrafter"/>
</dbReference>
<feature type="non-terminal residue" evidence="2">
    <location>
        <position position="231"/>
    </location>
</feature>
<dbReference type="GO" id="GO:0006412">
    <property type="term" value="P:translation"/>
    <property type="evidence" value="ECO:0007669"/>
    <property type="project" value="InterPro"/>
</dbReference>
<evidence type="ECO:0000313" key="3">
    <source>
        <dbReference type="Proteomes" id="UP000015453"/>
    </source>
</evidence>
<evidence type="ECO:0000313" key="2">
    <source>
        <dbReference type="EMBL" id="EPS59804.1"/>
    </source>
</evidence>
<protein>
    <recommendedName>
        <fullName evidence="1">Large ribosomal subunit protein bL25 beta domain-containing protein</fullName>
    </recommendedName>
</protein>
<gene>
    <name evidence="2" type="ORF">M569_15000</name>
</gene>
<dbReference type="GO" id="GO:0003735">
    <property type="term" value="F:structural constituent of ribosome"/>
    <property type="evidence" value="ECO:0007669"/>
    <property type="project" value="InterPro"/>
</dbReference>
<dbReference type="PANTHER" id="PTHR33284">
    <property type="entry name" value="RIBOSOMAL PROTEIN L25/GLN-TRNA SYNTHETASE, ANTI-CODON-BINDING DOMAIN-CONTAINING PROTEIN"/>
    <property type="match status" value="1"/>
</dbReference>
<dbReference type="Pfam" id="PF14693">
    <property type="entry name" value="Ribosomal_TL5_C"/>
    <property type="match status" value="1"/>
</dbReference>
<dbReference type="FunFam" id="2.170.120.20:FF:000006">
    <property type="entry name" value="Ribosomal protein L25/Gln-tRNA synthetase, anti-codon-binding domain-containing protein"/>
    <property type="match status" value="1"/>
</dbReference>
<dbReference type="SUPFAM" id="SSF50715">
    <property type="entry name" value="Ribosomal protein L25-like"/>
    <property type="match status" value="1"/>
</dbReference>
<dbReference type="Gene3D" id="2.170.120.20">
    <property type="entry name" value="Ribosomal protein L25, beta domain"/>
    <property type="match status" value="1"/>
</dbReference>
<sequence>KTLVSRSSPSRTLYTVQAIPREISGHRISVLERAQGRVPSVVFSQNYVQKNRDDPTSFTTAPSVSRKVLLTTERDQLLSILDGVGTPFFCSSTFPLEVRAGPGSSKIIEQGKVLPIKLHRDEDGKILNLVLAWAEDGTELIVQVPIVYKGEDSCPGLEKGGVLRRIRSSLKFMSPAEHIPAKIEIDVSKLDIGEGIWMNQVSVHPSLKLLSKNDMLPVCKIMLSKQPENHP</sequence>
<comment type="caution">
    <text evidence="2">The sequence shown here is derived from an EMBL/GenBank/DDBJ whole genome shotgun (WGS) entry which is preliminary data.</text>
</comment>
<dbReference type="OrthoDB" id="193674at2759"/>
<dbReference type="InterPro" id="IPR020057">
    <property type="entry name" value="Ribosomal_bL25_b-dom"/>
</dbReference>
<dbReference type="InterPro" id="IPR011035">
    <property type="entry name" value="Ribosomal_bL25/Gln-tRNA_synth"/>
</dbReference>
<keyword evidence="3" id="KW-1185">Reference proteome</keyword>
<dbReference type="GO" id="GO:0022625">
    <property type="term" value="C:cytosolic large ribosomal subunit"/>
    <property type="evidence" value="ECO:0007669"/>
    <property type="project" value="TreeGrafter"/>
</dbReference>
<reference evidence="2 3" key="1">
    <citation type="journal article" date="2013" name="BMC Genomics">
        <title>The miniature genome of a carnivorous plant Genlisea aurea contains a low number of genes and short non-coding sequences.</title>
        <authorList>
            <person name="Leushkin E.V."/>
            <person name="Sutormin R.A."/>
            <person name="Nabieva E.R."/>
            <person name="Penin A.A."/>
            <person name="Kondrashov A.S."/>
            <person name="Logacheva M.D."/>
        </authorList>
    </citation>
    <scope>NUCLEOTIDE SEQUENCE [LARGE SCALE GENOMIC DNA]</scope>
</reference>
<dbReference type="PANTHER" id="PTHR33284:SF2">
    <property type="entry name" value="RIBOSOMAL PROTEIN L25_GLN-TRNA SYNTHETASE, ANTI-CODON-BINDING DOMAIN-CONTAINING PROTEIN"/>
    <property type="match status" value="1"/>
</dbReference>
<accession>S8BZE6</accession>
<feature type="non-terminal residue" evidence="2">
    <location>
        <position position="1"/>
    </location>
</feature>
<evidence type="ECO:0000259" key="1">
    <source>
        <dbReference type="Pfam" id="PF14693"/>
    </source>
</evidence>
<dbReference type="InterPro" id="IPR037121">
    <property type="entry name" value="Ribosomal_bL25_C"/>
</dbReference>
<dbReference type="EMBL" id="AUSU01008059">
    <property type="protein sequence ID" value="EPS59804.1"/>
    <property type="molecule type" value="Genomic_DNA"/>
</dbReference>
<proteinExistence type="predicted"/>
<feature type="domain" description="Large ribosomal subunit protein bL25 beta" evidence="1">
    <location>
        <begin position="141"/>
        <end position="221"/>
    </location>
</feature>
<dbReference type="AlphaFoldDB" id="S8BZE6"/>